<feature type="region of interest" description="Disordered" evidence="2">
    <location>
        <begin position="256"/>
        <end position="275"/>
    </location>
</feature>
<accession>A0AAQ3QEB9</accession>
<dbReference type="InterPro" id="IPR001841">
    <property type="entry name" value="Znf_RING"/>
</dbReference>
<proteinExistence type="predicted"/>
<name>A0AAQ3QEB9_9LILI</name>
<keyword evidence="5" id="KW-1185">Reference proteome</keyword>
<keyword evidence="1" id="KW-0862">Zinc</keyword>
<feature type="region of interest" description="Disordered" evidence="2">
    <location>
        <begin position="470"/>
        <end position="504"/>
    </location>
</feature>
<keyword evidence="1" id="KW-0479">Metal-binding</keyword>
<feature type="region of interest" description="Disordered" evidence="2">
    <location>
        <begin position="291"/>
        <end position="324"/>
    </location>
</feature>
<evidence type="ECO:0000256" key="1">
    <source>
        <dbReference type="PROSITE-ProRule" id="PRU00175"/>
    </source>
</evidence>
<sequence>MANFRHKEADREFRRSLEELMLRGAARGDGCVREEVDEAGAGGVEGADQLARRRRRSDLEGDDLAETSAAARRHNRILSRWAARQAEEMITNIERRNRESELMALARLHAVSMLDASFLRESRRAQSSVERPVAARASSVLQRWRELEDESAARERRRTTPSPATASNNHRVAPETRNPVVRSATSDLVSESNDSEYSQWPDESSSPGSRGVDAADAEGPGSSREQSPDIGDGGDGERERVRQIVNGWMTEIAMADTASQMLPGSGSPRSEWLGERERGRVRLVREWMQTVSQQRDARTSRREERERDGLITNHESRQPEPSQRNLLRLRGRQARLDLIMRNVRERERELQDLSEHRPVSRFAHRNRIQSVLRGRFLRNGTPVEDVMRHSVANREIGQLRQQHPVSGFREGSHSEDDGIVTGQSSQQSVDGDNTSASREDTSLQHVLEVSDDFLDQFHSGNATAEIDQTAEVNSTVPMESSTQNSNISWRESDIQEDSQLELEQSDWQQPTIIGHDETVQDPNSDWQENVDQEWLNEAPEDDGQDTHLLEANEHWQEDNSQVTETNWQEGPLGSLSSQHSFPDITNRLISSDDDNVYSMELRELLSRRSVSNLLHSGFRQSLDQLIQSYIQRQERDPFQWDMQRMPNDDLREENQRQQTVNLIRGHQDSVTRAARAPPTPPAPPPQPLWHSELNHGWSRQSIRRSEAEWDVVNDLRADMARLQQAMHHMQRTLEACMDMQLELQRAVRQEVSAALNRCVGEHGPNEESSLHGIKWSHVKKGICCVCCDNQIDSLLYRCGHMCTCSKCANELVLGGGKCPLCRAPIIEVVRAYSIL</sequence>
<dbReference type="Pfam" id="PF13920">
    <property type="entry name" value="zf-C3HC4_3"/>
    <property type="match status" value="1"/>
</dbReference>
<dbReference type="Gene3D" id="3.30.40.10">
    <property type="entry name" value="Zinc/RING finger domain, C3HC4 (zinc finger)"/>
    <property type="match status" value="1"/>
</dbReference>
<dbReference type="Proteomes" id="UP001327560">
    <property type="component" value="Chromosome 4"/>
</dbReference>
<feature type="region of interest" description="Disordered" evidence="2">
    <location>
        <begin position="668"/>
        <end position="692"/>
    </location>
</feature>
<reference evidence="4 5" key="1">
    <citation type="submission" date="2023-10" db="EMBL/GenBank/DDBJ databases">
        <title>Chromosome-scale genome assembly provides insights into flower coloration mechanisms of Canna indica.</title>
        <authorList>
            <person name="Li C."/>
        </authorList>
    </citation>
    <scope>NUCLEOTIDE SEQUENCE [LARGE SCALE GENOMIC DNA]</scope>
    <source>
        <tissue evidence="4">Flower</tissue>
    </source>
</reference>
<dbReference type="CDD" id="cd16647">
    <property type="entry name" value="mRING-HC-C3HC5_NEU1"/>
    <property type="match status" value="1"/>
</dbReference>
<dbReference type="PANTHER" id="PTHR46519">
    <property type="entry name" value="RING/U-BOX SUPERFAMILY PROTEIN"/>
    <property type="match status" value="1"/>
</dbReference>
<evidence type="ECO:0000259" key="3">
    <source>
        <dbReference type="PROSITE" id="PS50089"/>
    </source>
</evidence>
<organism evidence="4 5">
    <name type="scientific">Canna indica</name>
    <name type="common">Indian-shot</name>
    <dbReference type="NCBI Taxonomy" id="4628"/>
    <lineage>
        <taxon>Eukaryota</taxon>
        <taxon>Viridiplantae</taxon>
        <taxon>Streptophyta</taxon>
        <taxon>Embryophyta</taxon>
        <taxon>Tracheophyta</taxon>
        <taxon>Spermatophyta</taxon>
        <taxon>Magnoliopsida</taxon>
        <taxon>Liliopsida</taxon>
        <taxon>Zingiberales</taxon>
        <taxon>Cannaceae</taxon>
        <taxon>Canna</taxon>
    </lineage>
</organism>
<dbReference type="EMBL" id="CP136893">
    <property type="protein sequence ID" value="WOL06088.1"/>
    <property type="molecule type" value="Genomic_DNA"/>
</dbReference>
<feature type="region of interest" description="Disordered" evidence="2">
    <location>
        <begin position="145"/>
        <end position="237"/>
    </location>
</feature>
<feature type="region of interest" description="Disordered" evidence="2">
    <location>
        <begin position="556"/>
        <end position="581"/>
    </location>
</feature>
<feature type="domain" description="RING-type" evidence="3">
    <location>
        <begin position="783"/>
        <end position="822"/>
    </location>
</feature>
<feature type="compositionally biased region" description="Polar residues" evidence="2">
    <location>
        <begin position="558"/>
        <end position="580"/>
    </location>
</feature>
<feature type="compositionally biased region" description="Polar residues" evidence="2">
    <location>
        <begin position="160"/>
        <end position="170"/>
    </location>
</feature>
<dbReference type="InterPro" id="IPR013083">
    <property type="entry name" value="Znf_RING/FYVE/PHD"/>
</dbReference>
<dbReference type="AlphaFoldDB" id="A0AAQ3QEB9"/>
<evidence type="ECO:0000313" key="5">
    <source>
        <dbReference type="Proteomes" id="UP001327560"/>
    </source>
</evidence>
<evidence type="ECO:0000313" key="4">
    <source>
        <dbReference type="EMBL" id="WOL06088.1"/>
    </source>
</evidence>
<feature type="region of interest" description="Disordered" evidence="2">
    <location>
        <begin position="398"/>
        <end position="440"/>
    </location>
</feature>
<feature type="compositionally biased region" description="Polar residues" evidence="2">
    <location>
        <begin position="183"/>
        <end position="208"/>
    </location>
</feature>
<feature type="compositionally biased region" description="Basic and acidic residues" evidence="2">
    <location>
        <begin position="145"/>
        <end position="154"/>
    </location>
</feature>
<dbReference type="SUPFAM" id="SSF57850">
    <property type="entry name" value="RING/U-box"/>
    <property type="match status" value="1"/>
</dbReference>
<protein>
    <recommendedName>
        <fullName evidence="3">RING-type domain-containing protein</fullName>
    </recommendedName>
</protein>
<feature type="compositionally biased region" description="Polar residues" evidence="2">
    <location>
        <begin position="470"/>
        <end position="489"/>
    </location>
</feature>
<feature type="compositionally biased region" description="Polar residues" evidence="2">
    <location>
        <begin position="421"/>
        <end position="436"/>
    </location>
</feature>
<feature type="compositionally biased region" description="Acidic residues" evidence="2">
    <location>
        <begin position="494"/>
        <end position="504"/>
    </location>
</feature>
<dbReference type="PROSITE" id="PS50089">
    <property type="entry name" value="ZF_RING_2"/>
    <property type="match status" value="1"/>
</dbReference>
<keyword evidence="1" id="KW-0863">Zinc-finger</keyword>
<gene>
    <name evidence="4" type="ORF">Cni_G14820</name>
</gene>
<feature type="compositionally biased region" description="Pro residues" evidence="2">
    <location>
        <begin position="677"/>
        <end position="687"/>
    </location>
</feature>
<feature type="compositionally biased region" description="Basic and acidic residues" evidence="2">
    <location>
        <begin position="295"/>
        <end position="318"/>
    </location>
</feature>
<evidence type="ECO:0000256" key="2">
    <source>
        <dbReference type="SAM" id="MobiDB-lite"/>
    </source>
</evidence>
<dbReference type="GO" id="GO:0008270">
    <property type="term" value="F:zinc ion binding"/>
    <property type="evidence" value="ECO:0007669"/>
    <property type="project" value="UniProtKB-KW"/>
</dbReference>
<dbReference type="PANTHER" id="PTHR46519:SF2">
    <property type="entry name" value="RING_U-BOX SUPERFAMILY PROTEIN"/>
    <property type="match status" value="1"/>
</dbReference>